<dbReference type="GeneID" id="95351541"/>
<accession>A0A919FDJ5</accession>
<dbReference type="EMBL" id="BNBO01000003">
    <property type="protein sequence ID" value="GHH62323.1"/>
    <property type="molecule type" value="Genomic_DNA"/>
</dbReference>
<dbReference type="RefSeq" id="WP_190209543.1">
    <property type="nucleotide sequence ID" value="NZ_BNBO01000003.1"/>
</dbReference>
<reference evidence="1" key="1">
    <citation type="journal article" date="2014" name="Int. J. Syst. Evol. Microbiol.">
        <title>Complete genome sequence of Corynebacterium casei LMG S-19264T (=DSM 44701T), isolated from a smear-ripened cheese.</title>
        <authorList>
            <consortium name="US DOE Joint Genome Institute (JGI-PGF)"/>
            <person name="Walter F."/>
            <person name="Albersmeier A."/>
            <person name="Kalinowski J."/>
            <person name="Ruckert C."/>
        </authorList>
    </citation>
    <scope>NUCLEOTIDE SEQUENCE</scope>
    <source>
        <strain evidence="1">JCM 4646</strain>
    </source>
</reference>
<evidence type="ECO:0000313" key="2">
    <source>
        <dbReference type="Proteomes" id="UP000617734"/>
    </source>
</evidence>
<comment type="caution">
    <text evidence="1">The sequence shown here is derived from an EMBL/GenBank/DDBJ whole genome shotgun (WGS) entry which is preliminary data.</text>
</comment>
<reference evidence="1" key="2">
    <citation type="submission" date="2020-09" db="EMBL/GenBank/DDBJ databases">
        <authorList>
            <person name="Sun Q."/>
            <person name="Ohkuma M."/>
        </authorList>
    </citation>
    <scope>NUCLEOTIDE SEQUENCE</scope>
    <source>
        <strain evidence="1">JCM 4646</strain>
    </source>
</reference>
<dbReference type="AlphaFoldDB" id="A0A919FDJ5"/>
<name>A0A919FDJ5_9ACTN</name>
<dbReference type="Proteomes" id="UP000617734">
    <property type="component" value="Unassembled WGS sequence"/>
</dbReference>
<proteinExistence type="predicted"/>
<evidence type="ECO:0000313" key="1">
    <source>
        <dbReference type="EMBL" id="GHH62323.1"/>
    </source>
</evidence>
<protein>
    <submittedName>
        <fullName evidence="1">Uncharacterized protein</fullName>
    </submittedName>
</protein>
<organism evidence="1 2">
    <name type="scientific">Kitasatospora indigofera</name>
    <dbReference type="NCBI Taxonomy" id="67307"/>
    <lineage>
        <taxon>Bacteria</taxon>
        <taxon>Bacillati</taxon>
        <taxon>Actinomycetota</taxon>
        <taxon>Actinomycetes</taxon>
        <taxon>Kitasatosporales</taxon>
        <taxon>Streptomycetaceae</taxon>
        <taxon>Kitasatospora</taxon>
    </lineage>
</organism>
<sequence>MIEVLIANQLSRQVTGDSIRVNGSLGVLAKSACHVIAYSEGEQAKDFLREFFTVSWTEEDRKLAKHVKKLRNNNDAAILKERTS</sequence>
<gene>
    <name evidence="1" type="ORF">GCM10018781_10340</name>
</gene>
<keyword evidence="2" id="KW-1185">Reference proteome</keyword>